<dbReference type="PANTHER" id="PTHR43009">
    <property type="entry name" value="HOMOGENTISATE SOLANESYLTRANSFERASE, CHLOROPLASTIC"/>
    <property type="match status" value="1"/>
</dbReference>
<dbReference type="EMBL" id="JADFTS010000008">
    <property type="protein sequence ID" value="KAF9593066.1"/>
    <property type="molecule type" value="Genomic_DNA"/>
</dbReference>
<feature type="non-terminal residue" evidence="13">
    <location>
        <position position="441"/>
    </location>
</feature>
<dbReference type="Gene3D" id="3.60.10.10">
    <property type="entry name" value="Endonuclease/exonuclease/phosphatase"/>
    <property type="match status" value="1"/>
</dbReference>
<feature type="region of interest" description="Disordered" evidence="11">
    <location>
        <begin position="111"/>
        <end position="140"/>
    </location>
</feature>
<reference evidence="13 14" key="1">
    <citation type="submission" date="2020-10" db="EMBL/GenBank/DDBJ databases">
        <title>The Coptis chinensis genome and diversification of protoberbering-type alkaloids.</title>
        <authorList>
            <person name="Wang B."/>
            <person name="Shu S."/>
            <person name="Song C."/>
            <person name="Liu Y."/>
        </authorList>
    </citation>
    <scope>NUCLEOTIDE SEQUENCE [LARGE SCALE GENOMIC DNA]</scope>
    <source>
        <strain evidence="13">HL-2020</strain>
        <tissue evidence="13">Leaf</tissue>
    </source>
</reference>
<dbReference type="Proteomes" id="UP000631114">
    <property type="component" value="Unassembled WGS sequence"/>
</dbReference>
<evidence type="ECO:0000256" key="5">
    <source>
        <dbReference type="ARBA" id="ARBA00022640"/>
    </source>
</evidence>
<evidence type="ECO:0000256" key="10">
    <source>
        <dbReference type="ARBA" id="ARBA00023136"/>
    </source>
</evidence>
<evidence type="ECO:0000256" key="2">
    <source>
        <dbReference type="ARBA" id="ARBA00004229"/>
    </source>
</evidence>
<keyword evidence="9 12" id="KW-1133">Transmembrane helix</keyword>
<keyword evidence="5" id="KW-0934">Plastid</keyword>
<dbReference type="AlphaFoldDB" id="A0A835LMU5"/>
<proteinExistence type="inferred from homology"/>
<keyword evidence="8" id="KW-0809">Transit peptide</keyword>
<feature type="compositionally biased region" description="Low complexity" evidence="11">
    <location>
        <begin position="111"/>
        <end position="121"/>
    </location>
</feature>
<evidence type="ECO:0000256" key="12">
    <source>
        <dbReference type="SAM" id="Phobius"/>
    </source>
</evidence>
<keyword evidence="7 12" id="KW-0812">Transmembrane</keyword>
<dbReference type="Pfam" id="PF01040">
    <property type="entry name" value="UbiA"/>
    <property type="match status" value="1"/>
</dbReference>
<evidence type="ECO:0000256" key="8">
    <source>
        <dbReference type="ARBA" id="ARBA00022946"/>
    </source>
</evidence>
<keyword evidence="10 12" id="KW-0472">Membrane</keyword>
<feature type="transmembrane region" description="Helical" evidence="12">
    <location>
        <begin position="335"/>
        <end position="360"/>
    </location>
</feature>
<name>A0A835LMU5_9MAGN</name>
<dbReference type="SUPFAM" id="SSF56219">
    <property type="entry name" value="DNase I-like"/>
    <property type="match status" value="1"/>
</dbReference>
<feature type="transmembrane region" description="Helical" evidence="12">
    <location>
        <begin position="372"/>
        <end position="397"/>
    </location>
</feature>
<comment type="similarity">
    <text evidence="3">Belongs to the UbiA prenyltransferase family.</text>
</comment>
<feature type="compositionally biased region" description="Polar residues" evidence="11">
    <location>
        <begin position="122"/>
        <end position="135"/>
    </location>
</feature>
<accession>A0A835LMU5</accession>
<dbReference type="PANTHER" id="PTHR43009:SF10">
    <property type="entry name" value="HOMOGENTISATE SOLANESYLTRANSFERASE, CHLOROPLASTIC"/>
    <property type="match status" value="1"/>
</dbReference>
<evidence type="ECO:0000256" key="9">
    <source>
        <dbReference type="ARBA" id="ARBA00022989"/>
    </source>
</evidence>
<organism evidence="13 14">
    <name type="scientific">Coptis chinensis</name>
    <dbReference type="NCBI Taxonomy" id="261450"/>
    <lineage>
        <taxon>Eukaryota</taxon>
        <taxon>Viridiplantae</taxon>
        <taxon>Streptophyta</taxon>
        <taxon>Embryophyta</taxon>
        <taxon>Tracheophyta</taxon>
        <taxon>Spermatophyta</taxon>
        <taxon>Magnoliopsida</taxon>
        <taxon>Ranunculales</taxon>
        <taxon>Ranunculaceae</taxon>
        <taxon>Coptidoideae</taxon>
        <taxon>Coptis</taxon>
    </lineage>
</organism>
<sequence>MLSVLRVHLPSDIPIVGCELTSYVLLQCPDTSITTDDVPESSPIYGFCLRYRWYRIQSDRKVAICSVHPFEQATLQCFGCVKAKIHVAKSYHCSPRGRAFGRFNTSGSGASNASLSSSTPSIGHNTSLSNGSTPSYPAAVTERSGGETWFEVGRLKTYTPTADDIGQVLKFECVSFVAEKKLHVGHANTILTSHVIPPPTPSPRRLVPVNGVDVIGNLDLDGHTFRNLYCGSHTIFSDVHASNDLYSYCPSWAYRRQNLLREIVGYRADILCLQEGSTQVGDAGSDDPLLKKFLVFKDAFWRFLRPHTIRGTALGSVALVSRALIENTDLIKWPLLFKALCGVFALICGNGYIVGINQIYDVGIDKVNKPYLPIAVGDLSVQSTWSLVLFVVVAGVSIVSFNFGPFITSLYCLGLFLGTIYSVPPFRMKKYLVAAFLIIAT</sequence>
<evidence type="ECO:0000256" key="4">
    <source>
        <dbReference type="ARBA" id="ARBA00022528"/>
    </source>
</evidence>
<dbReference type="GO" id="GO:0016765">
    <property type="term" value="F:transferase activity, transferring alkyl or aryl (other than methyl) groups"/>
    <property type="evidence" value="ECO:0007669"/>
    <property type="project" value="InterPro"/>
</dbReference>
<keyword evidence="4" id="KW-0150">Chloroplast</keyword>
<dbReference type="GO" id="GO:0009507">
    <property type="term" value="C:chloroplast"/>
    <property type="evidence" value="ECO:0007669"/>
    <property type="project" value="UniProtKB-SubCell"/>
</dbReference>
<evidence type="ECO:0000256" key="6">
    <source>
        <dbReference type="ARBA" id="ARBA00022679"/>
    </source>
</evidence>
<dbReference type="InterPro" id="IPR000537">
    <property type="entry name" value="UbiA_prenyltransferase"/>
</dbReference>
<evidence type="ECO:0000256" key="1">
    <source>
        <dbReference type="ARBA" id="ARBA00004141"/>
    </source>
</evidence>
<dbReference type="GO" id="GO:0016020">
    <property type="term" value="C:membrane"/>
    <property type="evidence" value="ECO:0007669"/>
    <property type="project" value="UniProtKB-SubCell"/>
</dbReference>
<keyword evidence="14" id="KW-1185">Reference proteome</keyword>
<evidence type="ECO:0000313" key="14">
    <source>
        <dbReference type="Proteomes" id="UP000631114"/>
    </source>
</evidence>
<evidence type="ECO:0000256" key="3">
    <source>
        <dbReference type="ARBA" id="ARBA00005985"/>
    </source>
</evidence>
<dbReference type="InterPro" id="IPR036691">
    <property type="entry name" value="Endo/exonu/phosph_ase_sf"/>
</dbReference>
<evidence type="ECO:0000256" key="7">
    <source>
        <dbReference type="ARBA" id="ARBA00022692"/>
    </source>
</evidence>
<evidence type="ECO:0000313" key="13">
    <source>
        <dbReference type="EMBL" id="KAF9593066.1"/>
    </source>
</evidence>
<dbReference type="InterPro" id="IPR044878">
    <property type="entry name" value="UbiA_sf"/>
</dbReference>
<evidence type="ECO:0000256" key="11">
    <source>
        <dbReference type="SAM" id="MobiDB-lite"/>
    </source>
</evidence>
<dbReference type="OrthoDB" id="412787at2759"/>
<comment type="subcellular location">
    <subcellularLocation>
        <location evidence="1">Membrane</location>
        <topology evidence="1">Multi-pass membrane protein</topology>
    </subcellularLocation>
    <subcellularLocation>
        <location evidence="2">Plastid</location>
        <location evidence="2">Chloroplast</location>
    </subcellularLocation>
</comment>
<keyword evidence="6" id="KW-0808">Transferase</keyword>
<feature type="transmembrane region" description="Helical" evidence="12">
    <location>
        <begin position="403"/>
        <end position="423"/>
    </location>
</feature>
<comment type="caution">
    <text evidence="13">The sequence shown here is derived from an EMBL/GenBank/DDBJ whole genome shotgun (WGS) entry which is preliminary data.</text>
</comment>
<protein>
    <submittedName>
        <fullName evidence="13">Uncharacterized protein</fullName>
    </submittedName>
</protein>
<gene>
    <name evidence="13" type="ORF">IFM89_020073</name>
</gene>
<dbReference type="Gene3D" id="1.10.357.140">
    <property type="entry name" value="UbiA prenyltransferase"/>
    <property type="match status" value="1"/>
</dbReference>